<dbReference type="EMBL" id="JAYFUM010000001">
    <property type="protein sequence ID" value="MEA5137611.1"/>
    <property type="molecule type" value="Genomic_DNA"/>
</dbReference>
<name>A0ABU5Q458_9BACT</name>
<keyword evidence="3" id="KW-1185">Reference proteome</keyword>
<dbReference type="PANTHER" id="PTHR18964">
    <property type="entry name" value="ROK (REPRESSOR, ORF, KINASE) FAMILY"/>
    <property type="match status" value="1"/>
</dbReference>
<evidence type="ECO:0000256" key="1">
    <source>
        <dbReference type="ARBA" id="ARBA00006479"/>
    </source>
</evidence>
<accession>A0ABU5Q458</accession>
<protein>
    <submittedName>
        <fullName evidence="2">ROK family protein</fullName>
    </submittedName>
</protein>
<dbReference type="Gene3D" id="3.30.420.40">
    <property type="match status" value="2"/>
</dbReference>
<dbReference type="InterPro" id="IPR000600">
    <property type="entry name" value="ROK"/>
</dbReference>
<organism evidence="2 3">
    <name type="scientific">Arcicella rigui</name>
    <dbReference type="NCBI Taxonomy" id="797020"/>
    <lineage>
        <taxon>Bacteria</taxon>
        <taxon>Pseudomonadati</taxon>
        <taxon>Bacteroidota</taxon>
        <taxon>Cytophagia</taxon>
        <taxon>Cytophagales</taxon>
        <taxon>Flectobacillaceae</taxon>
        <taxon>Arcicella</taxon>
    </lineage>
</organism>
<dbReference type="InterPro" id="IPR043129">
    <property type="entry name" value="ATPase_NBD"/>
</dbReference>
<dbReference type="Proteomes" id="UP001302949">
    <property type="component" value="Unassembled WGS sequence"/>
</dbReference>
<dbReference type="PANTHER" id="PTHR18964:SF149">
    <property type="entry name" value="BIFUNCTIONAL UDP-N-ACETYLGLUCOSAMINE 2-EPIMERASE_N-ACETYLMANNOSAMINE KINASE"/>
    <property type="match status" value="1"/>
</dbReference>
<dbReference type="Pfam" id="PF00480">
    <property type="entry name" value="ROK"/>
    <property type="match status" value="2"/>
</dbReference>
<reference evidence="2 3" key="1">
    <citation type="submission" date="2023-12" db="EMBL/GenBank/DDBJ databases">
        <title>Novel species of the genus Arcicella isolated from rivers.</title>
        <authorList>
            <person name="Lu H."/>
        </authorList>
    </citation>
    <scope>NUCLEOTIDE SEQUENCE [LARGE SCALE GENOMIC DNA]</scope>
    <source>
        <strain evidence="2 3">KCTC 23307</strain>
    </source>
</reference>
<proteinExistence type="inferred from homology"/>
<evidence type="ECO:0000313" key="2">
    <source>
        <dbReference type="EMBL" id="MEA5137611.1"/>
    </source>
</evidence>
<sequence length="289" mass="31841">MYIGVDIGGSHITAAQVDLQKGEIIGSSVTRSKLNPHDSAENILDIWTNAIKKASEGVQTFFVGIAMPGPFDYENGICLMQNVNKYENLYGLNIKQIFAERLGIPTENICFRNDSEAFLEGEMLFGAGENYKKAIGITIGTGLGTSIYENNAAKDMAMGINYPMLAGVAEDYISTRWFVKKYKELTGETIEGAKFLVENFEKDTFSRQVFAEFSENISLFIGEFTEKFLPEIIIIGGNIANASDFFFPAIEKSLAKHEAKITLVKSCLNEEAALMGAVGLWKESLGTEQ</sequence>
<comment type="caution">
    <text evidence="2">The sequence shown here is derived from an EMBL/GenBank/DDBJ whole genome shotgun (WGS) entry which is preliminary data.</text>
</comment>
<dbReference type="CDD" id="cd23763">
    <property type="entry name" value="ASKHA_ATPase_ROK"/>
    <property type="match status" value="1"/>
</dbReference>
<comment type="similarity">
    <text evidence="1">Belongs to the ROK (NagC/XylR) family.</text>
</comment>
<gene>
    <name evidence="2" type="ORF">VB248_00625</name>
</gene>
<dbReference type="RefSeq" id="WP_323294792.1">
    <property type="nucleotide sequence ID" value="NZ_JAYFUM010000001.1"/>
</dbReference>
<dbReference type="SUPFAM" id="SSF53067">
    <property type="entry name" value="Actin-like ATPase domain"/>
    <property type="match status" value="1"/>
</dbReference>
<evidence type="ECO:0000313" key="3">
    <source>
        <dbReference type="Proteomes" id="UP001302949"/>
    </source>
</evidence>